<name>A0A6N7Q041_9BACT</name>
<feature type="compositionally biased region" description="Low complexity" evidence="1">
    <location>
        <begin position="51"/>
        <end position="81"/>
    </location>
</feature>
<feature type="region of interest" description="Disordered" evidence="1">
    <location>
        <begin position="33"/>
        <end position="88"/>
    </location>
</feature>
<dbReference type="AlphaFoldDB" id="A0A6N7Q041"/>
<evidence type="ECO:0008006" key="5">
    <source>
        <dbReference type="Google" id="ProtNLM"/>
    </source>
</evidence>
<dbReference type="RefSeq" id="WP_153824391.1">
    <property type="nucleotide sequence ID" value="NZ_WJIE01000019.1"/>
</dbReference>
<keyword evidence="4" id="KW-1185">Reference proteome</keyword>
<protein>
    <recommendedName>
        <fullName evidence="5">Acyltransferase</fullName>
    </recommendedName>
</protein>
<keyword evidence="2" id="KW-0732">Signal</keyword>
<dbReference type="PROSITE" id="PS51257">
    <property type="entry name" value="PROKAR_LIPOPROTEIN"/>
    <property type="match status" value="1"/>
</dbReference>
<accession>A0A6N7Q041</accession>
<feature type="signal peptide" evidence="2">
    <location>
        <begin position="1"/>
        <end position="22"/>
    </location>
</feature>
<feature type="chain" id="PRO_5026956599" description="Acyltransferase" evidence="2">
    <location>
        <begin position="23"/>
        <end position="155"/>
    </location>
</feature>
<evidence type="ECO:0000313" key="4">
    <source>
        <dbReference type="Proteomes" id="UP000440224"/>
    </source>
</evidence>
<evidence type="ECO:0000256" key="2">
    <source>
        <dbReference type="SAM" id="SignalP"/>
    </source>
</evidence>
<gene>
    <name evidence="3" type="ORF">GF068_37665</name>
</gene>
<dbReference type="EMBL" id="WJIE01000019">
    <property type="protein sequence ID" value="MRG97613.1"/>
    <property type="molecule type" value="Genomic_DNA"/>
</dbReference>
<comment type="caution">
    <text evidence="3">The sequence shown here is derived from an EMBL/GenBank/DDBJ whole genome shotgun (WGS) entry which is preliminary data.</text>
</comment>
<proteinExistence type="predicted"/>
<evidence type="ECO:0000313" key="3">
    <source>
        <dbReference type="EMBL" id="MRG97613.1"/>
    </source>
</evidence>
<reference evidence="3 4" key="1">
    <citation type="submission" date="2019-10" db="EMBL/GenBank/DDBJ databases">
        <title>A soil myxobacterium in the family Polyangiaceae.</title>
        <authorList>
            <person name="Li Y."/>
            <person name="Wang J."/>
        </authorList>
    </citation>
    <scope>NUCLEOTIDE SEQUENCE [LARGE SCALE GENOMIC DNA]</scope>
    <source>
        <strain evidence="3 4">DSM 14734</strain>
    </source>
</reference>
<dbReference type="Proteomes" id="UP000440224">
    <property type="component" value="Unassembled WGS sequence"/>
</dbReference>
<sequence length="155" mass="14996">MLTSARVCSALLTFALGALLLAGCKKEEEAPQAVPIPTGAPAPVKATEDTPQAAEGSAAGSAAPAEAAQAQPVAPTATEAPKPAGPPPSIDGCCSALTALSKDAKASSTVKAKAAVAASMCTSTSKLVKEGRAPRSSALAQIRATMAGSAPAACN</sequence>
<organism evidence="3 4">
    <name type="scientific">Polyangium spumosum</name>
    <dbReference type="NCBI Taxonomy" id="889282"/>
    <lineage>
        <taxon>Bacteria</taxon>
        <taxon>Pseudomonadati</taxon>
        <taxon>Myxococcota</taxon>
        <taxon>Polyangia</taxon>
        <taxon>Polyangiales</taxon>
        <taxon>Polyangiaceae</taxon>
        <taxon>Polyangium</taxon>
    </lineage>
</organism>
<evidence type="ECO:0000256" key="1">
    <source>
        <dbReference type="SAM" id="MobiDB-lite"/>
    </source>
</evidence>